<sequence length="109" mass="12841">MQRKTSFIARSRKPVAPFRTYLEKRYRNSSQQIYGGILCSQRREVSRKAKNNTTERPQQGSLSLTNRRTYRLKPNEDLDHLRSIAQDRQQWKGLTTKIREAAEASRSED</sequence>
<proteinExistence type="predicted"/>
<dbReference type="EMBL" id="BMAT01007972">
    <property type="protein sequence ID" value="GFR75385.1"/>
    <property type="molecule type" value="Genomic_DNA"/>
</dbReference>
<protein>
    <submittedName>
        <fullName evidence="2">Uncharacterized protein</fullName>
    </submittedName>
</protein>
<accession>A0AAV4FRU1</accession>
<feature type="compositionally biased region" description="Polar residues" evidence="1">
    <location>
        <begin position="51"/>
        <end position="66"/>
    </location>
</feature>
<evidence type="ECO:0000313" key="3">
    <source>
        <dbReference type="Proteomes" id="UP000762676"/>
    </source>
</evidence>
<organism evidence="2 3">
    <name type="scientific">Elysia marginata</name>
    <dbReference type="NCBI Taxonomy" id="1093978"/>
    <lineage>
        <taxon>Eukaryota</taxon>
        <taxon>Metazoa</taxon>
        <taxon>Spiralia</taxon>
        <taxon>Lophotrochozoa</taxon>
        <taxon>Mollusca</taxon>
        <taxon>Gastropoda</taxon>
        <taxon>Heterobranchia</taxon>
        <taxon>Euthyneura</taxon>
        <taxon>Panpulmonata</taxon>
        <taxon>Sacoglossa</taxon>
        <taxon>Placobranchoidea</taxon>
        <taxon>Plakobranchidae</taxon>
        <taxon>Elysia</taxon>
    </lineage>
</organism>
<keyword evidence="3" id="KW-1185">Reference proteome</keyword>
<reference evidence="2 3" key="1">
    <citation type="journal article" date="2021" name="Elife">
        <title>Chloroplast acquisition without the gene transfer in kleptoplastic sea slugs, Plakobranchus ocellatus.</title>
        <authorList>
            <person name="Maeda T."/>
            <person name="Takahashi S."/>
            <person name="Yoshida T."/>
            <person name="Shimamura S."/>
            <person name="Takaki Y."/>
            <person name="Nagai Y."/>
            <person name="Toyoda A."/>
            <person name="Suzuki Y."/>
            <person name="Arimoto A."/>
            <person name="Ishii H."/>
            <person name="Satoh N."/>
            <person name="Nishiyama T."/>
            <person name="Hasebe M."/>
            <person name="Maruyama T."/>
            <person name="Minagawa J."/>
            <person name="Obokata J."/>
            <person name="Shigenobu S."/>
        </authorList>
    </citation>
    <scope>NUCLEOTIDE SEQUENCE [LARGE SCALE GENOMIC DNA]</scope>
</reference>
<comment type="caution">
    <text evidence="2">The sequence shown here is derived from an EMBL/GenBank/DDBJ whole genome shotgun (WGS) entry which is preliminary data.</text>
</comment>
<gene>
    <name evidence="2" type="ORF">ElyMa_003918100</name>
</gene>
<dbReference type="AlphaFoldDB" id="A0AAV4FRU1"/>
<feature type="region of interest" description="Disordered" evidence="1">
    <location>
        <begin position="44"/>
        <end position="66"/>
    </location>
</feature>
<name>A0AAV4FRU1_9GAST</name>
<evidence type="ECO:0000256" key="1">
    <source>
        <dbReference type="SAM" id="MobiDB-lite"/>
    </source>
</evidence>
<dbReference type="Proteomes" id="UP000762676">
    <property type="component" value="Unassembled WGS sequence"/>
</dbReference>
<evidence type="ECO:0000313" key="2">
    <source>
        <dbReference type="EMBL" id="GFR75385.1"/>
    </source>
</evidence>